<evidence type="ECO:0008006" key="4">
    <source>
        <dbReference type="Google" id="ProtNLM"/>
    </source>
</evidence>
<dbReference type="OrthoDB" id="2583613at2"/>
<keyword evidence="3" id="KW-1185">Reference proteome</keyword>
<feature type="transmembrane region" description="Helical" evidence="1">
    <location>
        <begin position="52"/>
        <end position="74"/>
    </location>
</feature>
<name>A0A1J0GLK7_9CLOT</name>
<reference evidence="3" key="1">
    <citation type="journal article" date="2016" name="Front. Microbiol.">
        <title>Complete Genome Sequence of Clostridium estertheticum DSM 8809, a Microbe Identified in Spoiled Vacuum Packed Beef.</title>
        <authorList>
            <person name="Yu Z."/>
            <person name="Gunn L."/>
            <person name="Brennan E."/>
            <person name="Reid R."/>
            <person name="Wall P.G."/>
            <person name="Gaora O.P."/>
            <person name="Hurley D."/>
            <person name="Bolton D."/>
            <person name="Fanning S."/>
        </authorList>
    </citation>
    <scope>NUCLEOTIDE SEQUENCE [LARGE SCALE GENOMIC DNA]</scope>
    <source>
        <strain evidence="3">DSM 8809</strain>
    </source>
</reference>
<dbReference type="AlphaFoldDB" id="A0A1J0GLK7"/>
<feature type="transmembrane region" description="Helical" evidence="1">
    <location>
        <begin position="109"/>
        <end position="127"/>
    </location>
</feature>
<feature type="transmembrane region" description="Helical" evidence="1">
    <location>
        <begin position="158"/>
        <end position="174"/>
    </location>
</feature>
<feature type="transmembrane region" description="Helical" evidence="1">
    <location>
        <begin position="304"/>
        <end position="321"/>
    </location>
</feature>
<keyword evidence="1" id="KW-1133">Transmembrane helix</keyword>
<protein>
    <recommendedName>
        <fullName evidence="4">O-antigen ligase domain-containing protein</fullName>
    </recommendedName>
</protein>
<feature type="transmembrane region" description="Helical" evidence="1">
    <location>
        <begin position="80"/>
        <end position="97"/>
    </location>
</feature>
<keyword evidence="1" id="KW-0472">Membrane</keyword>
<feature type="transmembrane region" description="Helical" evidence="1">
    <location>
        <begin position="228"/>
        <end position="248"/>
    </location>
</feature>
<organism evidence="2 3">
    <name type="scientific">Clostridium estertheticum subsp. estertheticum</name>
    <dbReference type="NCBI Taxonomy" id="1552"/>
    <lineage>
        <taxon>Bacteria</taxon>
        <taxon>Bacillati</taxon>
        <taxon>Bacillota</taxon>
        <taxon>Clostridia</taxon>
        <taxon>Eubacteriales</taxon>
        <taxon>Clostridiaceae</taxon>
        <taxon>Clostridium</taxon>
    </lineage>
</organism>
<evidence type="ECO:0000256" key="1">
    <source>
        <dbReference type="SAM" id="Phobius"/>
    </source>
</evidence>
<feature type="transmembrane region" description="Helical" evidence="1">
    <location>
        <begin position="26"/>
        <end position="45"/>
    </location>
</feature>
<dbReference type="Proteomes" id="UP000182569">
    <property type="component" value="Chromosome"/>
</dbReference>
<feature type="transmembrane region" description="Helical" evidence="1">
    <location>
        <begin position="327"/>
        <end position="344"/>
    </location>
</feature>
<dbReference type="STRING" id="1552.A7L45_20235"/>
<dbReference type="EMBL" id="CP015756">
    <property type="protein sequence ID" value="APC42219.1"/>
    <property type="molecule type" value="Genomic_DNA"/>
</dbReference>
<proteinExistence type="predicted"/>
<accession>A0A1J0GLK7</accession>
<evidence type="ECO:0000313" key="3">
    <source>
        <dbReference type="Proteomes" id="UP000182569"/>
    </source>
</evidence>
<keyword evidence="1" id="KW-0812">Transmembrane</keyword>
<gene>
    <name evidence="2" type="ORF">A7L45_20235</name>
</gene>
<feature type="transmembrane region" description="Helical" evidence="1">
    <location>
        <begin position="195"/>
        <end position="222"/>
    </location>
</feature>
<dbReference type="RefSeq" id="WP_071614511.1">
    <property type="nucleotide sequence ID" value="NZ_CP015756.1"/>
</dbReference>
<dbReference type="KEGG" id="ceu:A7L45_20235"/>
<evidence type="ECO:0000313" key="2">
    <source>
        <dbReference type="EMBL" id="APC42219.1"/>
    </source>
</evidence>
<feature type="transmembrane region" description="Helical" evidence="1">
    <location>
        <begin position="351"/>
        <end position="370"/>
    </location>
</feature>
<sequence>MEILMALLYCFHQMFANLPFVSKTLTGNLDLFYALGTLGIVFVIFKKKRDISLLIICALPIVIYGIIQGMVIQNVEMQKLLVNISKITICISLMILVSRKIHDFKIKKFIDYICRIYLILTPIAIVLKQNDYLWRLHDTINKYNLVRLNLFYIEPSELGFHLSIIIIILMYLIIKEKTHKVQAKYIIYMIDCLGLLALAGAYGSSVMLFSTIIFISFIIIITKVNFKNILVGYGLIMVFTIITILFIVTKSSMYMRTVDTLNGKDSSNSYRVNVTQEFTSTAITKTEGIGVGFGNLNTDNTRKIFKSTGMTAVVAASYPYFIAEGGIFAVSYLVLLLTLLAINVGIKKNMLLANLLLFSFLYQIYGGYFTNPLNWIVYGLILSSWTPDKIELEGNLDIRKEIIS</sequence>